<dbReference type="Pfam" id="PF19871">
    <property type="entry name" value="DUF6344"/>
    <property type="match status" value="1"/>
</dbReference>
<keyword evidence="2" id="KW-0732">Signal</keyword>
<proteinExistence type="predicted"/>
<feature type="compositionally biased region" description="Low complexity" evidence="1">
    <location>
        <begin position="95"/>
        <end position="107"/>
    </location>
</feature>
<feature type="compositionally biased region" description="Polar residues" evidence="1">
    <location>
        <begin position="40"/>
        <end position="57"/>
    </location>
</feature>
<feature type="region of interest" description="Disordered" evidence="1">
    <location>
        <begin position="32"/>
        <end position="129"/>
    </location>
</feature>
<dbReference type="KEGG" id="schf:IPT68_18485"/>
<dbReference type="RefSeq" id="WP_189695970.1">
    <property type="nucleotide sequence ID" value="NZ_BMTA01000001.1"/>
</dbReference>
<reference evidence="3 4" key="1">
    <citation type="submission" date="2020-10" db="EMBL/GenBank/DDBJ databases">
        <title>Streptomyces chromofuscus complate genome analysis.</title>
        <authorList>
            <person name="Anwar N."/>
        </authorList>
    </citation>
    <scope>NUCLEOTIDE SEQUENCE [LARGE SCALE GENOMIC DNA]</scope>
    <source>
        <strain evidence="3 4">DSM 40273</strain>
    </source>
</reference>
<sequence length="129" mass="13764">MARNKVMKLWNVVVTAFLALFTALGLITTSASAAVPQTEPARNSTAQPTVPTMSPWSRSHARSLPPTMKQRIRAEAHGKSPSCRHRPLTETDQIATAATTPVTAAAEPAEDCEAEPPTTAGHVSIPLQR</sequence>
<evidence type="ECO:0000256" key="2">
    <source>
        <dbReference type="SAM" id="SignalP"/>
    </source>
</evidence>
<organism evidence="3 4">
    <name type="scientific">Streptomyces chromofuscus</name>
    <dbReference type="NCBI Taxonomy" id="42881"/>
    <lineage>
        <taxon>Bacteria</taxon>
        <taxon>Bacillati</taxon>
        <taxon>Actinomycetota</taxon>
        <taxon>Actinomycetes</taxon>
        <taxon>Kitasatosporales</taxon>
        <taxon>Streptomycetaceae</taxon>
        <taxon>Streptomyces</taxon>
    </lineage>
</organism>
<evidence type="ECO:0000256" key="1">
    <source>
        <dbReference type="SAM" id="MobiDB-lite"/>
    </source>
</evidence>
<accession>A0A7M2SZR6</accession>
<evidence type="ECO:0008006" key="5">
    <source>
        <dbReference type="Google" id="ProtNLM"/>
    </source>
</evidence>
<evidence type="ECO:0000313" key="4">
    <source>
        <dbReference type="Proteomes" id="UP000594008"/>
    </source>
</evidence>
<gene>
    <name evidence="3" type="ORF">IPT68_18485</name>
</gene>
<feature type="chain" id="PRO_5030907319" description="Secreted protein" evidence="2">
    <location>
        <begin position="34"/>
        <end position="129"/>
    </location>
</feature>
<dbReference type="Proteomes" id="UP000594008">
    <property type="component" value="Chromosome"/>
</dbReference>
<dbReference type="AlphaFoldDB" id="A0A7M2SZR6"/>
<feature type="signal peptide" evidence="2">
    <location>
        <begin position="1"/>
        <end position="33"/>
    </location>
</feature>
<evidence type="ECO:0000313" key="3">
    <source>
        <dbReference type="EMBL" id="QOV41887.1"/>
    </source>
</evidence>
<protein>
    <recommendedName>
        <fullName evidence="5">Secreted protein</fullName>
    </recommendedName>
</protein>
<name>A0A7M2SZR6_STRCW</name>
<keyword evidence="4" id="KW-1185">Reference proteome</keyword>
<dbReference type="EMBL" id="CP063374">
    <property type="protein sequence ID" value="QOV41887.1"/>
    <property type="molecule type" value="Genomic_DNA"/>
</dbReference>
<dbReference type="InterPro" id="IPR045925">
    <property type="entry name" value="DUF6344"/>
</dbReference>